<accession>A0ABR3UPJ2</accession>
<sequence>MDSPEWRSFVSHESTQLRSDFGSVIQPGRQDGAANQLLESDGQEQHNDERNRASASLNQFHNNGSFVYSDDEQSHSLPSDGTTNKHLAQASAGSVPSQEKVGDSVYWKGNTPWALTWEVLGIAVSLCFLVLGAFVVHLKGQEESAWSIKVLQATRIAPSLWPILFSGVLGNAIRALADWRVERGVDLLTLEQLMSSLTLAGSVITIFKWSVLRISSVALLLLWAFNPLGSQSSFRGIYLMDQEGSRTGDIAYYNYNLSQQVQLNSIFDTQTRIKPRLRALYSSALYDVASATQYVDKTNTTYQDIAITLGGESSAGVQAATDPWGNIRMPNLHTLPGFDAKEPHRWVSVPWQESVQNYSSLVGDHVAGLERNFTGNTTFNTTSSYIGFSCTPWLSLKDMNETHAWMLNRFQKNLSEMMDPAGTKGMGTFFLDFAEKQVWNDTTASQNIMFATRRDPPDYMSITECSPRMTYVDAQVSCISKGALGKTNCGVDAVRETPMPTNPKNLTVFETRVYRWPNSTLDMTPLLPTFLMHAFMDLLDDIKRGSGTSGIVEWYMRDPLTAVNNPATNTYANMHQLDIKVFEQRFSLLWNTLWKTSTQHATIMGGGLAPSVWNDTTLHLNTTSNITFPLPATYALDIPWIVLYFVSVAIMFFAAVFSLIMHHRCHAPPILGYVSSMIRDSKYFDDGKIQGNSAEDGTGKTKRLQYLKVMIADTKTDEDEGKIAFVPAHAESRVRRRRWYQ</sequence>
<evidence type="ECO:0000256" key="2">
    <source>
        <dbReference type="SAM" id="Phobius"/>
    </source>
</evidence>
<evidence type="ECO:0000313" key="3">
    <source>
        <dbReference type="EMBL" id="KAL1798197.1"/>
    </source>
</evidence>
<dbReference type="Proteomes" id="UP001578633">
    <property type="component" value="Chromosome 2"/>
</dbReference>
<protein>
    <submittedName>
        <fullName evidence="3">Uncharacterized protein</fullName>
    </submittedName>
</protein>
<evidence type="ECO:0000313" key="4">
    <source>
        <dbReference type="Proteomes" id="UP001578633"/>
    </source>
</evidence>
<name>A0ABR3UPJ2_9PLEO</name>
<proteinExistence type="predicted"/>
<comment type="caution">
    <text evidence="3">The sequence shown here is derived from an EMBL/GenBank/DDBJ whole genome shotgun (WGS) entry which is preliminary data.</text>
</comment>
<evidence type="ECO:0000256" key="1">
    <source>
        <dbReference type="SAM" id="MobiDB-lite"/>
    </source>
</evidence>
<keyword evidence="4" id="KW-1185">Reference proteome</keyword>
<keyword evidence="2" id="KW-1133">Transmembrane helix</keyword>
<feature type="transmembrane region" description="Helical" evidence="2">
    <location>
        <begin position="114"/>
        <end position="138"/>
    </location>
</feature>
<keyword evidence="2" id="KW-0812">Transmembrane</keyword>
<dbReference type="GeneID" id="96082556"/>
<feature type="region of interest" description="Disordered" evidence="1">
    <location>
        <begin position="68"/>
        <end position="96"/>
    </location>
</feature>
<gene>
    <name evidence="3" type="ORF">ACET3X_002234</name>
</gene>
<feature type="transmembrane region" description="Helical" evidence="2">
    <location>
        <begin position="197"/>
        <end position="225"/>
    </location>
</feature>
<dbReference type="EMBL" id="JBHGVX010000002">
    <property type="protein sequence ID" value="KAL1798197.1"/>
    <property type="molecule type" value="Genomic_DNA"/>
</dbReference>
<feature type="transmembrane region" description="Helical" evidence="2">
    <location>
        <begin position="641"/>
        <end position="661"/>
    </location>
</feature>
<organism evidence="3 4">
    <name type="scientific">Alternaria dauci</name>
    <dbReference type="NCBI Taxonomy" id="48095"/>
    <lineage>
        <taxon>Eukaryota</taxon>
        <taxon>Fungi</taxon>
        <taxon>Dikarya</taxon>
        <taxon>Ascomycota</taxon>
        <taxon>Pezizomycotina</taxon>
        <taxon>Dothideomycetes</taxon>
        <taxon>Pleosporomycetidae</taxon>
        <taxon>Pleosporales</taxon>
        <taxon>Pleosporineae</taxon>
        <taxon>Pleosporaceae</taxon>
        <taxon>Alternaria</taxon>
        <taxon>Alternaria sect. Porri</taxon>
    </lineage>
</organism>
<keyword evidence="2" id="KW-0472">Membrane</keyword>
<feature type="compositionally biased region" description="Polar residues" evidence="1">
    <location>
        <begin position="75"/>
        <end position="96"/>
    </location>
</feature>
<feature type="transmembrane region" description="Helical" evidence="2">
    <location>
        <begin position="159"/>
        <end position="177"/>
    </location>
</feature>
<feature type="region of interest" description="Disordered" evidence="1">
    <location>
        <begin position="1"/>
        <end position="50"/>
    </location>
</feature>
<dbReference type="RefSeq" id="XP_069308781.1">
    <property type="nucleotide sequence ID" value="XM_069448549.1"/>
</dbReference>
<reference evidence="3 4" key="1">
    <citation type="submission" date="2024-09" db="EMBL/GenBank/DDBJ databases">
        <title>T2T genomes of carrot and Alternaria dauci and their utility for understanding host-pathogen interaction during carrot leaf blight disease.</title>
        <authorList>
            <person name="Liu W."/>
            <person name="Xu S."/>
            <person name="Ou C."/>
            <person name="Liu X."/>
            <person name="Zhuang F."/>
            <person name="Deng X.W."/>
        </authorList>
    </citation>
    <scope>NUCLEOTIDE SEQUENCE [LARGE SCALE GENOMIC DNA]</scope>
    <source>
        <strain evidence="3 4">A2016</strain>
    </source>
</reference>